<dbReference type="GO" id="GO:0005770">
    <property type="term" value="C:late endosome"/>
    <property type="evidence" value="ECO:0007669"/>
    <property type="project" value="TreeGrafter"/>
</dbReference>
<dbReference type="GO" id="GO:0097352">
    <property type="term" value="P:autophagosome maturation"/>
    <property type="evidence" value="ECO:0007669"/>
    <property type="project" value="TreeGrafter"/>
</dbReference>
<dbReference type="InterPro" id="IPR013937">
    <property type="entry name" value="Sorting_nexin_C"/>
</dbReference>
<dbReference type="PANTHER" id="PTHR22775:SF44">
    <property type="entry name" value="SORTING NEXIN-14"/>
    <property type="match status" value="1"/>
</dbReference>
<dbReference type="PANTHER" id="PTHR22775">
    <property type="entry name" value="SORTING NEXIN"/>
    <property type="match status" value="1"/>
</dbReference>
<dbReference type="AlphaFoldDB" id="A0A7R8ZTQ0"/>
<dbReference type="SUPFAM" id="SSF64268">
    <property type="entry name" value="PX domain"/>
    <property type="match status" value="1"/>
</dbReference>
<dbReference type="GO" id="GO:0035091">
    <property type="term" value="F:phosphatidylinositol binding"/>
    <property type="evidence" value="ECO:0007669"/>
    <property type="project" value="InterPro"/>
</dbReference>
<proteinExistence type="predicted"/>
<dbReference type="InterPro" id="IPR001683">
    <property type="entry name" value="PX_dom"/>
</dbReference>
<organism evidence="1">
    <name type="scientific">Cyprideis torosa</name>
    <dbReference type="NCBI Taxonomy" id="163714"/>
    <lineage>
        <taxon>Eukaryota</taxon>
        <taxon>Metazoa</taxon>
        <taxon>Ecdysozoa</taxon>
        <taxon>Arthropoda</taxon>
        <taxon>Crustacea</taxon>
        <taxon>Oligostraca</taxon>
        <taxon>Ostracoda</taxon>
        <taxon>Podocopa</taxon>
        <taxon>Podocopida</taxon>
        <taxon>Cytherocopina</taxon>
        <taxon>Cytheroidea</taxon>
        <taxon>Cytherideidae</taxon>
        <taxon>Cyprideis</taxon>
    </lineage>
</organism>
<protein>
    <submittedName>
        <fullName evidence="1">Uncharacterized protein</fullName>
    </submittedName>
</protein>
<dbReference type="InterPro" id="IPR036871">
    <property type="entry name" value="PX_dom_sf"/>
</dbReference>
<gene>
    <name evidence="1" type="ORF">CTOB1V02_LOCUS11922</name>
</gene>
<dbReference type="SMART" id="SM00312">
    <property type="entry name" value="PX"/>
    <property type="match status" value="1"/>
</dbReference>
<evidence type="ECO:0000313" key="1">
    <source>
        <dbReference type="EMBL" id="CAD7234104.1"/>
    </source>
</evidence>
<sequence length="431" mass="48953">MQEIHSNQTVLILSFPFFHVFPRSLSAWKSRRPRESLHSLSLLEEELGMGEESIYEDEGSVTSMTFRDLSAWRVSIPTVEPRFDSTNGQRYFVFILDVRRVDVSEDSAGTPSHWTVERRYGEFYILDSKLQEFHGDLAAAKLPPKAVIGAKTLGFLQSKRQPLEQYLCALLENPHLRGSELVSAFLTPHVEFTGSFLPDLKLGKMIRGVPSLLRKEKGQNLQNFLASLTASCEAPKPKPSKPEISEAEEAQSVPTSALPRTLHLQPDFTGRKNDVTQVRGIYDLALWIVAKLIPESPPWLFSTLVALRPFLRRSLDALVRWQLSEVLTEALDPPGVEKLIYDIRDAIYEPSPPRTDQEKGERAQEALRFFREFLPQSLMHLVLGEESFQEGTKILFALLQNPKFNRQLAYMLIDQVCLEVFPEAFSESPSP</sequence>
<accession>A0A7R8ZTQ0</accession>
<dbReference type="Gene3D" id="3.30.1520.10">
    <property type="entry name" value="Phox-like domain"/>
    <property type="match status" value="1"/>
</dbReference>
<dbReference type="PROSITE" id="PS50195">
    <property type="entry name" value="PX"/>
    <property type="match status" value="1"/>
</dbReference>
<dbReference type="Pfam" id="PF08628">
    <property type="entry name" value="Nexin_C"/>
    <property type="match status" value="1"/>
</dbReference>
<reference evidence="1" key="1">
    <citation type="submission" date="2020-11" db="EMBL/GenBank/DDBJ databases">
        <authorList>
            <person name="Tran Van P."/>
        </authorList>
    </citation>
    <scope>NUCLEOTIDE SEQUENCE</scope>
</reference>
<name>A0A7R8ZTQ0_9CRUS</name>
<dbReference type="Pfam" id="PF00787">
    <property type="entry name" value="PX"/>
    <property type="match status" value="1"/>
</dbReference>
<dbReference type="OrthoDB" id="5957963at2759"/>
<dbReference type="EMBL" id="OB667758">
    <property type="protein sequence ID" value="CAD7234104.1"/>
    <property type="molecule type" value="Genomic_DNA"/>
</dbReference>